<dbReference type="SUPFAM" id="SSF50104">
    <property type="entry name" value="Translation proteins SH3-like domain"/>
    <property type="match status" value="1"/>
</dbReference>
<dbReference type="Proteomes" id="UP000290620">
    <property type="component" value="Segment"/>
</dbReference>
<dbReference type="Pfam" id="PF00467">
    <property type="entry name" value="KOW"/>
    <property type="match status" value="1"/>
</dbReference>
<dbReference type="InterPro" id="IPR008991">
    <property type="entry name" value="Translation_prot_SH3-like_sf"/>
</dbReference>
<dbReference type="InterPro" id="IPR005824">
    <property type="entry name" value="KOW"/>
</dbReference>
<proteinExistence type="predicted"/>
<dbReference type="Gene3D" id="2.30.30.30">
    <property type="match status" value="1"/>
</dbReference>
<dbReference type="InterPro" id="IPR014722">
    <property type="entry name" value="Rib_uL2_dom2"/>
</dbReference>
<evidence type="ECO:0000313" key="2">
    <source>
        <dbReference type="EMBL" id="QAY08769.1"/>
    </source>
</evidence>
<evidence type="ECO:0000259" key="1">
    <source>
        <dbReference type="SMART" id="SM00739"/>
    </source>
</evidence>
<organism evidence="2 3">
    <name type="scientific">Streptomyces phage Genie2</name>
    <dbReference type="NCBI Taxonomy" id="2502445"/>
    <lineage>
        <taxon>Viruses</taxon>
        <taxon>Duplodnaviria</taxon>
        <taxon>Heunggongvirae</taxon>
        <taxon>Uroviricota</taxon>
        <taxon>Caudoviricetes</taxon>
        <taxon>Stanwilliamsviridae</taxon>
        <taxon>Boydwoodruffvirinae</taxon>
        <taxon>Karimacvirus</taxon>
        <taxon>Karimacvirus yaboi</taxon>
        <taxon>Streptomyces virus Yaboi</taxon>
    </lineage>
</organism>
<name>A0A411C4F4_9CAUD</name>
<evidence type="ECO:0000313" key="3">
    <source>
        <dbReference type="Proteomes" id="UP000290620"/>
    </source>
</evidence>
<gene>
    <name evidence="2" type="primary">114</name>
    <name evidence="2" type="ORF">SEA_GENIE2_114</name>
</gene>
<feature type="domain" description="KOW" evidence="1">
    <location>
        <begin position="6"/>
        <end position="33"/>
    </location>
</feature>
<reference evidence="2 3" key="1">
    <citation type="submission" date="2019-01" db="EMBL/GenBank/DDBJ databases">
        <authorList>
            <person name="Lyon D.B."/>
            <person name="Harback M.R."/>
            <person name="Yucebas K."/>
            <person name="Mousa M."/>
            <person name="Fanegan A."/>
            <person name="Shaffer C.D."/>
            <person name="Weston-Hafer K.A."/>
            <person name="Garlena R.A."/>
            <person name="Russell D.A."/>
            <person name="Pope W.H."/>
            <person name="Jacobs-Sera D."/>
            <person name="Hendrix R.W."/>
            <person name="Hatfull G.F."/>
        </authorList>
    </citation>
    <scope>NUCLEOTIDE SEQUENCE [LARGE SCALE GENOMIC DNA]</scope>
</reference>
<dbReference type="SMART" id="SM00739">
    <property type="entry name" value="KOW"/>
    <property type="match status" value="1"/>
</dbReference>
<dbReference type="EMBL" id="MK359332">
    <property type="protein sequence ID" value="QAY08769.1"/>
    <property type="molecule type" value="Genomic_DNA"/>
</dbReference>
<accession>A0A411C4F4</accession>
<protein>
    <recommendedName>
        <fullName evidence="1">KOW domain-containing protein</fullName>
    </recommendedName>
</protein>
<sequence length="55" mass="6023">MALSNLFPVGQRVKVVRGSYKNKQGKVERVGGSKVIILDDNTVLYGASDEMVKRA</sequence>